<keyword evidence="3" id="KW-0862">Zinc</keyword>
<dbReference type="Proteomes" id="UP000000768">
    <property type="component" value="Chromosome 3"/>
</dbReference>
<dbReference type="InterPro" id="IPR013010">
    <property type="entry name" value="Znf_SIAH"/>
</dbReference>
<reference evidence="8 9" key="1">
    <citation type="journal article" date="2009" name="Nature">
        <title>The Sorghum bicolor genome and the diversification of grasses.</title>
        <authorList>
            <person name="Paterson A.H."/>
            <person name="Bowers J.E."/>
            <person name="Bruggmann R."/>
            <person name="Dubchak I."/>
            <person name="Grimwood J."/>
            <person name="Gundlach H."/>
            <person name="Haberer G."/>
            <person name="Hellsten U."/>
            <person name="Mitros T."/>
            <person name="Poliakov A."/>
            <person name="Schmutz J."/>
            <person name="Spannagl M."/>
            <person name="Tang H."/>
            <person name="Wang X."/>
            <person name="Wicker T."/>
            <person name="Bharti A.K."/>
            <person name="Chapman J."/>
            <person name="Feltus F.A."/>
            <person name="Gowik U."/>
            <person name="Grigoriev I.V."/>
            <person name="Lyons E."/>
            <person name="Maher C.A."/>
            <person name="Martis M."/>
            <person name="Narechania A."/>
            <person name="Otillar R.P."/>
            <person name="Penning B.W."/>
            <person name="Salamov A.A."/>
            <person name="Wang Y."/>
            <person name="Zhang L."/>
            <person name="Carpita N.C."/>
            <person name="Freeling M."/>
            <person name="Gingle A.R."/>
            <person name="Hash C.T."/>
            <person name="Keller B."/>
            <person name="Klein P."/>
            <person name="Kresovich S."/>
            <person name="McCann M.C."/>
            <person name="Ming R."/>
            <person name="Peterson D.G."/>
            <person name="Mehboob-ur-Rahman"/>
            <person name="Ware D."/>
            <person name="Westhoff P."/>
            <person name="Mayer K.F."/>
            <person name="Messing J."/>
            <person name="Rokhsar D.S."/>
        </authorList>
    </citation>
    <scope>NUCLEOTIDE SEQUENCE [LARGE SCALE GENOMIC DNA]</scope>
    <source>
        <strain evidence="9">cv. BTx623</strain>
    </source>
</reference>
<feature type="region of interest" description="Disordered" evidence="6">
    <location>
        <begin position="1"/>
        <end position="23"/>
    </location>
</feature>
<dbReference type="InterPro" id="IPR044286">
    <property type="entry name" value="SINL_plant"/>
</dbReference>
<evidence type="ECO:0000256" key="3">
    <source>
        <dbReference type="ARBA" id="ARBA00022833"/>
    </source>
</evidence>
<keyword evidence="9" id="KW-1185">Reference proteome</keyword>
<dbReference type="EMBL" id="CM000762">
    <property type="protein sequence ID" value="OQU86433.1"/>
    <property type="molecule type" value="Genomic_DNA"/>
</dbReference>
<dbReference type="UniPathway" id="UPA00143"/>
<dbReference type="InterPro" id="IPR013083">
    <property type="entry name" value="Znf_RING/FYVE/PHD"/>
</dbReference>
<evidence type="ECO:0000259" key="7">
    <source>
        <dbReference type="PROSITE" id="PS51081"/>
    </source>
</evidence>
<accession>A0A1W0VWC6</accession>
<proteinExistence type="predicted"/>
<dbReference type="SUPFAM" id="SSF49599">
    <property type="entry name" value="TRAF domain-like"/>
    <property type="match status" value="1"/>
</dbReference>
<dbReference type="OMA" id="DARVPCP"/>
<evidence type="ECO:0000256" key="6">
    <source>
        <dbReference type="SAM" id="MobiDB-lite"/>
    </source>
</evidence>
<keyword evidence="1" id="KW-0479">Metal-binding</keyword>
<reference evidence="9" key="2">
    <citation type="journal article" date="2018" name="Plant J.">
        <title>The Sorghum bicolor reference genome: improved assembly, gene annotations, a transcriptome atlas, and signatures of genome organization.</title>
        <authorList>
            <person name="McCormick R.F."/>
            <person name="Truong S.K."/>
            <person name="Sreedasyam A."/>
            <person name="Jenkins J."/>
            <person name="Shu S."/>
            <person name="Sims D."/>
            <person name="Kennedy M."/>
            <person name="Amirebrahimi M."/>
            <person name="Weers B.D."/>
            <person name="McKinley B."/>
            <person name="Mattison A."/>
            <person name="Morishige D.T."/>
            <person name="Grimwood J."/>
            <person name="Schmutz J."/>
            <person name="Mullet J.E."/>
        </authorList>
    </citation>
    <scope>NUCLEOTIDE SEQUENCE [LARGE SCALE GENOMIC DNA]</scope>
    <source>
        <strain evidence="9">cv. BTx623</strain>
    </source>
</reference>
<dbReference type="eggNOG" id="KOG3002">
    <property type="taxonomic scope" value="Eukaryota"/>
</dbReference>
<dbReference type="Pfam" id="PF21361">
    <property type="entry name" value="Sina_ZnF"/>
    <property type="match status" value="1"/>
</dbReference>
<evidence type="ECO:0000256" key="4">
    <source>
        <dbReference type="ARBA" id="ARBA00024004"/>
    </source>
</evidence>
<evidence type="ECO:0000256" key="5">
    <source>
        <dbReference type="PROSITE-ProRule" id="PRU00455"/>
    </source>
</evidence>
<dbReference type="Gene3D" id="3.30.40.10">
    <property type="entry name" value="Zinc/RING finger domain, C3HC4 (zinc finger)"/>
    <property type="match status" value="1"/>
</dbReference>
<protein>
    <recommendedName>
        <fullName evidence="7">SIAH-type domain-containing protein</fullName>
    </recommendedName>
</protein>
<dbReference type="InParanoid" id="A0A1W0VWC6"/>
<dbReference type="PANTHER" id="PTHR46632:SF31">
    <property type="entry name" value="SIAH-TYPE DOMAIN-CONTAINING PROTEIN"/>
    <property type="match status" value="1"/>
</dbReference>
<evidence type="ECO:0000256" key="1">
    <source>
        <dbReference type="ARBA" id="ARBA00022723"/>
    </source>
</evidence>
<sequence length="357" mass="37482">MSIGTRRWPSGETTSSSKKTKVVLPGSSCPVYSAGMKEEPDQGGIAHGGAGTAVAEEASQALERPRINISVDVQLLHCAVPECRRPLKPPVVKCETRHLLCGACHDGGHCRKCDRATAFAHCGPELDLVIGDARVPCPFKSYGCGASIVYHATAAHQDACAYAPCHCAVPGCPFTAAPPRLRDHLAVDYAWPLDTLPAYGKALPLRVPSRSRRRRRSRSRSRLLVVDGDERSLFALTVRPCGGAASCAVSVSCVRTSAAAEAGPRFTYVLWARSPAAAPGSGMAPGSASRHLMMEADVASCAVPGGAAVEEGMALYVPPPMLSGPPNSKEMHLRVSINVVDSAPAPQRSACSSSPRV</sequence>
<evidence type="ECO:0000313" key="9">
    <source>
        <dbReference type="Proteomes" id="UP000000768"/>
    </source>
</evidence>
<dbReference type="GO" id="GO:0016567">
    <property type="term" value="P:protein ubiquitination"/>
    <property type="evidence" value="ECO:0007669"/>
    <property type="project" value="UniProtKB-UniPathway"/>
</dbReference>
<organism evidence="8 9">
    <name type="scientific">Sorghum bicolor</name>
    <name type="common">Sorghum</name>
    <name type="synonym">Sorghum vulgare</name>
    <dbReference type="NCBI Taxonomy" id="4558"/>
    <lineage>
        <taxon>Eukaryota</taxon>
        <taxon>Viridiplantae</taxon>
        <taxon>Streptophyta</taxon>
        <taxon>Embryophyta</taxon>
        <taxon>Tracheophyta</taxon>
        <taxon>Spermatophyta</taxon>
        <taxon>Magnoliopsida</taxon>
        <taxon>Liliopsida</taxon>
        <taxon>Poales</taxon>
        <taxon>Poaceae</taxon>
        <taxon>PACMAD clade</taxon>
        <taxon>Panicoideae</taxon>
        <taxon>Andropogonodae</taxon>
        <taxon>Andropogoneae</taxon>
        <taxon>Sorghinae</taxon>
        <taxon>Sorghum</taxon>
    </lineage>
</organism>
<dbReference type="PROSITE" id="PS51081">
    <property type="entry name" value="ZF_SIAH"/>
    <property type="match status" value="1"/>
</dbReference>
<name>A0A1W0VWC6_SORBI</name>
<dbReference type="AlphaFoldDB" id="A0A1W0VWC6"/>
<dbReference type="Gramene" id="OQU86433">
    <property type="protein sequence ID" value="OQU86433"/>
    <property type="gene ID" value="SORBI_3003G090800"/>
</dbReference>
<comment type="function">
    <text evidence="4">E3 ubiquitin-protein ligase that mediates ubiquitination and subsequent proteasomal degradation of target proteins. E3 ubiquitin ligases accept ubiquitin from an E2 ubiquitin-conjugating enzyme in the form of a thioester and then directly transfers the ubiquitin to targeted substrates. It probably triggers the ubiquitin-mediated degradation of different substrates.</text>
</comment>
<gene>
    <name evidence="8" type="ORF">SORBI_3003G090800</name>
</gene>
<dbReference type="PANTHER" id="PTHR46632">
    <property type="entry name" value="E3 UBIQUITIN-PROTEIN LIGASE SINA-LIKE 4"/>
    <property type="match status" value="1"/>
</dbReference>
<keyword evidence="2 5" id="KW-0863">Zinc-finger</keyword>
<evidence type="ECO:0000256" key="2">
    <source>
        <dbReference type="ARBA" id="ARBA00022771"/>
    </source>
</evidence>
<evidence type="ECO:0000313" key="8">
    <source>
        <dbReference type="EMBL" id="OQU86433.1"/>
    </source>
</evidence>
<feature type="domain" description="SIAH-type" evidence="7">
    <location>
        <begin position="132"/>
        <end position="190"/>
    </location>
</feature>
<dbReference type="GO" id="GO:0008270">
    <property type="term" value="F:zinc ion binding"/>
    <property type="evidence" value="ECO:0007669"/>
    <property type="project" value="UniProtKB-KW"/>
</dbReference>